<name>A0ABT3G2R6_9BACT</name>
<dbReference type="RefSeq" id="WP_264513454.1">
    <property type="nucleotide sequence ID" value="NZ_JAPDDR010000004.1"/>
</dbReference>
<keyword evidence="2" id="KW-1185">Reference proteome</keyword>
<evidence type="ECO:0000313" key="2">
    <source>
        <dbReference type="Proteomes" id="UP001165653"/>
    </source>
</evidence>
<reference evidence="1" key="1">
    <citation type="submission" date="2022-10" db="EMBL/GenBank/DDBJ databases">
        <title>Luteolibacter sp. GHJ8, whole genome shotgun sequencing project.</title>
        <authorList>
            <person name="Zhao G."/>
            <person name="Shen L."/>
        </authorList>
    </citation>
    <scope>NUCLEOTIDE SEQUENCE</scope>
    <source>
        <strain evidence="1">GHJ8</strain>
    </source>
</reference>
<dbReference type="EMBL" id="JAPDDR010000004">
    <property type="protein sequence ID" value="MCW1913952.1"/>
    <property type="molecule type" value="Genomic_DNA"/>
</dbReference>
<evidence type="ECO:0000313" key="1">
    <source>
        <dbReference type="EMBL" id="MCW1913952.1"/>
    </source>
</evidence>
<comment type="caution">
    <text evidence="1">The sequence shown here is derived from an EMBL/GenBank/DDBJ whole genome shotgun (WGS) entry which is preliminary data.</text>
</comment>
<proteinExistence type="predicted"/>
<organism evidence="1 2">
    <name type="scientific">Luteolibacter rhizosphaerae</name>
    <dbReference type="NCBI Taxonomy" id="2989719"/>
    <lineage>
        <taxon>Bacteria</taxon>
        <taxon>Pseudomonadati</taxon>
        <taxon>Verrucomicrobiota</taxon>
        <taxon>Verrucomicrobiia</taxon>
        <taxon>Verrucomicrobiales</taxon>
        <taxon>Verrucomicrobiaceae</taxon>
        <taxon>Luteolibacter</taxon>
    </lineage>
</organism>
<protein>
    <submittedName>
        <fullName evidence="1">Uncharacterized protein</fullName>
    </submittedName>
</protein>
<dbReference type="Proteomes" id="UP001165653">
    <property type="component" value="Unassembled WGS sequence"/>
</dbReference>
<accession>A0ABT3G2R6</accession>
<gene>
    <name evidence="1" type="ORF">OJ996_10220</name>
</gene>
<sequence length="313" mass="33562">MTLHHLTADLSPDLAPALARFEREFTYPLGPDTRFRISHGQSYLPFFRAMGQADISVIEQGQEILGCLARVARRLCLSAGEAFDAHYLCDLKLRASARGSTVLPRLIRETKRVIEASASTRCYSVVMGGTGKLPTDYTGRLGVPRFELLGEIAILRVEGSGTGDACHPVSASSFESMSAKLPREGYSAWGADRALRSMIEPIHLVTSQGDACGIIEDTRKGKQLFREGGAELLSAHLSGFSFASASAGARLLQDASFLARQAGFPALFAAVPASRAGDLLACLGALRVTVAPASIYGHALEPGHDWWIDTAEI</sequence>